<evidence type="ECO:0000313" key="8">
    <source>
        <dbReference type="EMBL" id="KAA5545396.1"/>
    </source>
</evidence>
<dbReference type="RefSeq" id="WP_150075665.1">
    <property type="nucleotide sequence ID" value="NZ_VWOX01000003.1"/>
</dbReference>
<name>A0A5M6DG55_9BACT</name>
<dbReference type="Pfam" id="PF13087">
    <property type="entry name" value="AAA_12"/>
    <property type="match status" value="1"/>
</dbReference>
<sequence length="1142" mass="128195">MDDELADDDHDEATDIADFKPARFSSDLRLPAGDEQQLNDAAVAVRHEFRDSSRWKRLNCMKVSVFAERDRGMVYVVHIGKTVEFDWTWEGAKAFCPNSLDENDSFSDRFYEEAEYEDAIDWSGEIVEVDEQHGCLFVALDDPEAIPKAGAFFVRPFEFLSVLHAIYNSDTFEKVRERLPARLNASRGGVHPGISHTAMVGLSHLKSWWQHSWSVLWGPPGTGKTWTSGQQIARVLSDKRERILILSTTNKATDAVALSLGEAVKSVCPVELENETLRRIGKGASYQTFVNRELDSMLAGAESDVLSKIDGLAQQLPLFDSWEEKAFTRKQISELRSTGNDRSNRIFVDPENRVVIATAFKAMSFLKDDTIRQMVEDGEAPFTTIFIDEAGLISRSAIAALSLLAARRVVLVGDSKQLAPISRISRVLPTRQQTWLASSGLSHLEETRDVPTAVHLLCEQRRMHPEVCKVVSTFQYNGVLKTAMERARQESSLSPFLSDWSRTIWYVLDEEDCDLAAIRATRGPGNKSWIRQITKSVLQKLFSDSDVRRANGLFISPFKAQANAIGESLADWRMHSWESSTVHSQQGSETDIVVFDTVNAGSHTWGVVEWKRLVNVALSRAREAVVVLASRAEMDEPYLRPLKRQLSPSVLVREGGRYKWSQPADRASMESSLVAEQKASYQNRSRTPESYTEKSGQPNCRMGDQIDARKGMKRLFSQEQTRLTNLKLDGKPRLVRGVAGSGKSVVLCNWLAKTAKRLRGKTDARIWAVYANRSLHKLLCDSIEAAWEHQSDGELLDRSSFPWENVELLHVKDVLSGMLPSVQMTMDQFGFDYDRAAEEFLNQQDTENLLPRCTALFIDEAQDMGPSTLRLLLSVVEQSDKADANSRSAHIFYDNAQNVYDTKTPKWAEFGLDMRGRSTIMRESFRATRQITELAVNVLHRLSGDTGRDDQQELISLGLLKPTTRNGEDWLEATFSQIEGPKPIFHSFDHRSDEMAAIAKHLRHLIEVEGISPIDICVIYNGSAVRILESQLAPKLAQFGVELSFQKNRSFERIENTLIATTPHSYKGYEAEVVVVPCVDHYVAREGKLVANALYVAMTRARSLLAIYGISGVSEASRKVVGTIADCVRSQNAQPKVDVSDD</sequence>
<feature type="compositionally biased region" description="Polar residues" evidence="6">
    <location>
        <begin position="679"/>
        <end position="698"/>
    </location>
</feature>
<protein>
    <submittedName>
        <fullName evidence="8">AAA family ATPase</fullName>
    </submittedName>
</protein>
<evidence type="ECO:0000259" key="7">
    <source>
        <dbReference type="SMART" id="SM00382"/>
    </source>
</evidence>
<dbReference type="InterPro" id="IPR027785">
    <property type="entry name" value="UvrD-like_helicase_C"/>
</dbReference>
<dbReference type="GO" id="GO:0016787">
    <property type="term" value="F:hydrolase activity"/>
    <property type="evidence" value="ECO:0007669"/>
    <property type="project" value="UniProtKB-KW"/>
</dbReference>
<dbReference type="InterPro" id="IPR027417">
    <property type="entry name" value="P-loop_NTPase"/>
</dbReference>
<dbReference type="Proteomes" id="UP000324479">
    <property type="component" value="Unassembled WGS sequence"/>
</dbReference>
<feature type="region of interest" description="Disordered" evidence="6">
    <location>
        <begin position="679"/>
        <end position="700"/>
    </location>
</feature>
<evidence type="ECO:0000256" key="3">
    <source>
        <dbReference type="ARBA" id="ARBA00022801"/>
    </source>
</evidence>
<dbReference type="Pfam" id="PF13086">
    <property type="entry name" value="AAA_11"/>
    <property type="match status" value="1"/>
</dbReference>
<dbReference type="PANTHER" id="PTHR43788">
    <property type="entry name" value="DNA2/NAM7 HELICASE FAMILY MEMBER"/>
    <property type="match status" value="1"/>
</dbReference>
<dbReference type="InterPro" id="IPR041679">
    <property type="entry name" value="DNA2/NAM7-like_C"/>
</dbReference>
<comment type="similarity">
    <text evidence="1">Belongs to the DNA2/NAM7 helicase family.</text>
</comment>
<dbReference type="InterPro" id="IPR050534">
    <property type="entry name" value="Coronavir_polyprotein_1ab"/>
</dbReference>
<dbReference type="Gene3D" id="3.40.50.300">
    <property type="entry name" value="P-loop containing nucleotide triphosphate hydrolases"/>
    <property type="match status" value="4"/>
</dbReference>
<evidence type="ECO:0000256" key="5">
    <source>
        <dbReference type="ARBA" id="ARBA00022840"/>
    </source>
</evidence>
<keyword evidence="5" id="KW-0067">ATP-binding</keyword>
<feature type="domain" description="AAA+ ATPase" evidence="7">
    <location>
        <begin position="210"/>
        <end position="434"/>
    </location>
</feature>
<gene>
    <name evidence="8" type="ORF">FYK55_07025</name>
</gene>
<dbReference type="SMART" id="SM00382">
    <property type="entry name" value="AAA"/>
    <property type="match status" value="2"/>
</dbReference>
<keyword evidence="9" id="KW-1185">Reference proteome</keyword>
<evidence type="ECO:0000256" key="6">
    <source>
        <dbReference type="SAM" id="MobiDB-lite"/>
    </source>
</evidence>
<keyword evidence="4" id="KW-0347">Helicase</keyword>
<comment type="caution">
    <text evidence="8">The sequence shown here is derived from an EMBL/GenBank/DDBJ whole genome shotgun (WGS) entry which is preliminary data.</text>
</comment>
<evidence type="ECO:0000256" key="4">
    <source>
        <dbReference type="ARBA" id="ARBA00022806"/>
    </source>
</evidence>
<dbReference type="InterPro" id="IPR041677">
    <property type="entry name" value="DNA2/NAM7_AAA_11"/>
</dbReference>
<dbReference type="AlphaFoldDB" id="A0A5M6DG55"/>
<dbReference type="GO" id="GO:0043139">
    <property type="term" value="F:5'-3' DNA helicase activity"/>
    <property type="evidence" value="ECO:0007669"/>
    <property type="project" value="TreeGrafter"/>
</dbReference>
<dbReference type="SUPFAM" id="SSF52540">
    <property type="entry name" value="P-loop containing nucleoside triphosphate hydrolases"/>
    <property type="match status" value="2"/>
</dbReference>
<feature type="domain" description="AAA+ ATPase" evidence="7">
    <location>
        <begin position="729"/>
        <end position="897"/>
    </location>
</feature>
<accession>A0A5M6DG55</accession>
<evidence type="ECO:0000256" key="1">
    <source>
        <dbReference type="ARBA" id="ARBA00007913"/>
    </source>
</evidence>
<organism evidence="8 9">
    <name type="scientific">Roseiconus nitratireducens</name>
    <dbReference type="NCBI Taxonomy" id="2605748"/>
    <lineage>
        <taxon>Bacteria</taxon>
        <taxon>Pseudomonadati</taxon>
        <taxon>Planctomycetota</taxon>
        <taxon>Planctomycetia</taxon>
        <taxon>Pirellulales</taxon>
        <taxon>Pirellulaceae</taxon>
        <taxon>Roseiconus</taxon>
    </lineage>
</organism>
<reference evidence="8 9" key="1">
    <citation type="submission" date="2019-08" db="EMBL/GenBank/DDBJ databases">
        <authorList>
            <person name="Dhanesh K."/>
            <person name="Kumar G."/>
            <person name="Sasikala C."/>
            <person name="Venkata Ramana C."/>
        </authorList>
    </citation>
    <scope>NUCLEOTIDE SEQUENCE [LARGE SCALE GENOMIC DNA]</scope>
    <source>
        <strain evidence="8 9">JC645</strain>
    </source>
</reference>
<dbReference type="Pfam" id="PF13538">
    <property type="entry name" value="UvrD_C_2"/>
    <property type="match status" value="1"/>
</dbReference>
<dbReference type="InterPro" id="IPR003593">
    <property type="entry name" value="AAA+_ATPase"/>
</dbReference>
<keyword evidence="3" id="KW-0378">Hydrolase</keyword>
<keyword evidence="2" id="KW-0547">Nucleotide-binding</keyword>
<evidence type="ECO:0000256" key="2">
    <source>
        <dbReference type="ARBA" id="ARBA00022741"/>
    </source>
</evidence>
<dbReference type="PANTHER" id="PTHR43788:SF8">
    <property type="entry name" value="DNA-BINDING PROTEIN SMUBP-2"/>
    <property type="match status" value="1"/>
</dbReference>
<evidence type="ECO:0000313" key="9">
    <source>
        <dbReference type="Proteomes" id="UP000324479"/>
    </source>
</evidence>
<dbReference type="EMBL" id="VWOX01000003">
    <property type="protein sequence ID" value="KAA5545396.1"/>
    <property type="molecule type" value="Genomic_DNA"/>
</dbReference>
<dbReference type="GO" id="GO:0005524">
    <property type="term" value="F:ATP binding"/>
    <property type="evidence" value="ECO:0007669"/>
    <property type="project" value="UniProtKB-KW"/>
</dbReference>
<proteinExistence type="inferred from homology"/>